<name>A0A9D5AJW8_PEA</name>
<dbReference type="GO" id="GO:0005524">
    <property type="term" value="F:ATP binding"/>
    <property type="evidence" value="ECO:0007669"/>
    <property type="project" value="UniProtKB-KW"/>
</dbReference>
<organism evidence="5 6">
    <name type="scientific">Pisum sativum</name>
    <name type="common">Garden pea</name>
    <name type="synonym">Lathyrus oleraceus</name>
    <dbReference type="NCBI Taxonomy" id="3888"/>
    <lineage>
        <taxon>Eukaryota</taxon>
        <taxon>Viridiplantae</taxon>
        <taxon>Streptophyta</taxon>
        <taxon>Embryophyta</taxon>
        <taxon>Tracheophyta</taxon>
        <taxon>Spermatophyta</taxon>
        <taxon>Magnoliopsida</taxon>
        <taxon>eudicotyledons</taxon>
        <taxon>Gunneridae</taxon>
        <taxon>Pentapetalae</taxon>
        <taxon>rosids</taxon>
        <taxon>fabids</taxon>
        <taxon>Fabales</taxon>
        <taxon>Fabaceae</taxon>
        <taxon>Papilionoideae</taxon>
        <taxon>50 kb inversion clade</taxon>
        <taxon>NPAAA clade</taxon>
        <taxon>Hologalegina</taxon>
        <taxon>IRL clade</taxon>
        <taxon>Fabeae</taxon>
        <taxon>Lathyrus</taxon>
    </lineage>
</organism>
<dbReference type="InterPro" id="IPR010488">
    <property type="entry name" value="Zeta_toxin_domain"/>
</dbReference>
<dbReference type="InterPro" id="IPR027417">
    <property type="entry name" value="P-loop_NTPase"/>
</dbReference>
<dbReference type="EMBL" id="JAMSHJ010000005">
    <property type="protein sequence ID" value="KAI5410106.1"/>
    <property type="molecule type" value="Genomic_DNA"/>
</dbReference>
<proteinExistence type="predicted"/>
<dbReference type="GO" id="GO:0016301">
    <property type="term" value="F:kinase activity"/>
    <property type="evidence" value="ECO:0007669"/>
    <property type="project" value="InterPro"/>
</dbReference>
<evidence type="ECO:0000313" key="6">
    <source>
        <dbReference type="Proteomes" id="UP001058974"/>
    </source>
</evidence>
<protein>
    <recommendedName>
        <fullName evidence="4">Zeta toxin domain-containing protein</fullName>
    </recommendedName>
</protein>
<gene>
    <name evidence="5" type="ORF">KIW84_055549</name>
</gene>
<evidence type="ECO:0000256" key="2">
    <source>
        <dbReference type="ARBA" id="ARBA00022840"/>
    </source>
</evidence>
<reference evidence="5 6" key="1">
    <citation type="journal article" date="2022" name="Nat. Genet.">
        <title>Improved pea reference genome and pan-genome highlight genomic features and evolutionary characteristics.</title>
        <authorList>
            <person name="Yang T."/>
            <person name="Liu R."/>
            <person name="Luo Y."/>
            <person name="Hu S."/>
            <person name="Wang D."/>
            <person name="Wang C."/>
            <person name="Pandey M.K."/>
            <person name="Ge S."/>
            <person name="Xu Q."/>
            <person name="Li N."/>
            <person name="Li G."/>
            <person name="Huang Y."/>
            <person name="Saxena R.K."/>
            <person name="Ji Y."/>
            <person name="Li M."/>
            <person name="Yan X."/>
            <person name="He Y."/>
            <person name="Liu Y."/>
            <person name="Wang X."/>
            <person name="Xiang C."/>
            <person name="Varshney R.K."/>
            <person name="Ding H."/>
            <person name="Gao S."/>
            <person name="Zong X."/>
        </authorList>
    </citation>
    <scope>NUCLEOTIDE SEQUENCE [LARGE SCALE GENOMIC DNA]</scope>
    <source>
        <strain evidence="5 6">cv. Zhongwan 6</strain>
    </source>
</reference>
<evidence type="ECO:0000259" key="4">
    <source>
        <dbReference type="Pfam" id="PF06414"/>
    </source>
</evidence>
<dbReference type="PANTHER" id="PTHR31153:SF1">
    <property type="entry name" value="CALMODULIN CALCIUM-DEPENDENT NAD KINASE"/>
    <property type="match status" value="1"/>
</dbReference>
<dbReference type="Gramene" id="Psat05G0554900-T1">
    <property type="protein sequence ID" value="KAI5410106.1"/>
    <property type="gene ID" value="KIW84_055549"/>
</dbReference>
<dbReference type="Pfam" id="PF06414">
    <property type="entry name" value="Zeta_toxin"/>
    <property type="match status" value="1"/>
</dbReference>
<dbReference type="Proteomes" id="UP001058974">
    <property type="component" value="Chromosome 5"/>
</dbReference>
<keyword evidence="6" id="KW-1185">Reference proteome</keyword>
<feature type="region of interest" description="Disordered" evidence="3">
    <location>
        <begin position="1"/>
        <end position="30"/>
    </location>
</feature>
<evidence type="ECO:0000256" key="1">
    <source>
        <dbReference type="ARBA" id="ARBA00022741"/>
    </source>
</evidence>
<dbReference type="Gene3D" id="3.40.50.300">
    <property type="entry name" value="P-loop containing nucleotide triphosphate hydrolases"/>
    <property type="match status" value="1"/>
</dbReference>
<keyword evidence="2" id="KW-0067">ATP-binding</keyword>
<dbReference type="InterPro" id="IPR044802">
    <property type="entry name" value="NADKc-like"/>
</dbReference>
<dbReference type="AlphaFoldDB" id="A0A9D5AJW8"/>
<evidence type="ECO:0000313" key="5">
    <source>
        <dbReference type="EMBL" id="KAI5410106.1"/>
    </source>
</evidence>
<accession>A0A9D5AJW8</accession>
<keyword evidence="1" id="KW-0547">Nucleotide-binding</keyword>
<feature type="domain" description="Zeta toxin" evidence="4">
    <location>
        <begin position="217"/>
        <end position="323"/>
    </location>
</feature>
<sequence>MASSGTSERRTERGPSSRTGTAQPRSNMPTLRMYAPDVNERFIALSRAGPDDFYFTVASNSLLVLCDVRKPLMPILQGKHNIDKPRYMNVLSLSMLRSHSKVYTFKLASKVGFCINMGPFWNSEQMGFVDASEVPELCRLAQDYLRNSEGCFISQVLSTQSQPKINLKNMFLEATRDYRLERVTRKLKVVRAFSTLVKEIKAIKGDSQSCDAKVSIVHSERNPMLLLMGGGMGSRKSIVLKDILGKSFWSEASSNVMVVEADSFKESDVIYRALNSKGHHDEMLQRAELVHQSSTNVASSLLVTTLNKGRDVIMDGTCCTLEKWGYGLARRNRTLAMMD</sequence>
<evidence type="ECO:0000256" key="3">
    <source>
        <dbReference type="SAM" id="MobiDB-lite"/>
    </source>
</evidence>
<comment type="caution">
    <text evidence="5">The sequence shown here is derived from an EMBL/GenBank/DDBJ whole genome shotgun (WGS) entry which is preliminary data.</text>
</comment>
<feature type="compositionally biased region" description="Polar residues" evidence="3">
    <location>
        <begin position="16"/>
        <end position="29"/>
    </location>
</feature>
<dbReference type="PANTHER" id="PTHR31153">
    <property type="entry name" value="CALMODULIN CALCIUM-DEPENDENT NAD KINASE"/>
    <property type="match status" value="1"/>
</dbReference>